<proteinExistence type="predicted"/>
<comment type="caution">
    <text evidence="1">The sequence shown here is derived from an EMBL/GenBank/DDBJ whole genome shotgun (WGS) entry which is preliminary data.</text>
</comment>
<dbReference type="Proteomes" id="UP000305906">
    <property type="component" value="Unassembled WGS sequence"/>
</dbReference>
<evidence type="ECO:0000313" key="2">
    <source>
        <dbReference type="Proteomes" id="UP000305906"/>
    </source>
</evidence>
<name>A0A5R9FHG5_9ACTN</name>
<accession>A0A5R9FHG5</accession>
<dbReference type="EMBL" id="VBZC01000038">
    <property type="protein sequence ID" value="TLS42631.1"/>
    <property type="molecule type" value="Genomic_DNA"/>
</dbReference>
<reference evidence="1 2" key="1">
    <citation type="submission" date="2019-05" db="EMBL/GenBank/DDBJ databases">
        <title>Streptomyces sp. NEAU-C151, a novel actinomycete isolated from soil.</title>
        <authorList>
            <person name="Han L."/>
            <person name="Jiang H."/>
        </authorList>
    </citation>
    <scope>NUCLEOTIDE SEQUENCE [LARGE SCALE GENOMIC DNA]</scope>
    <source>
        <strain evidence="1 2">NEAU-C151</strain>
    </source>
</reference>
<keyword evidence="2" id="KW-1185">Reference proteome</keyword>
<organism evidence="1 2">
    <name type="scientific">Streptomyces montanus</name>
    <dbReference type="NCBI Taxonomy" id="2580423"/>
    <lineage>
        <taxon>Bacteria</taxon>
        <taxon>Bacillati</taxon>
        <taxon>Actinomycetota</taxon>
        <taxon>Actinomycetes</taxon>
        <taxon>Kitasatosporales</taxon>
        <taxon>Streptomycetaceae</taxon>
        <taxon>Streptomyces</taxon>
    </lineage>
</organism>
<evidence type="ECO:0000313" key="1">
    <source>
        <dbReference type="EMBL" id="TLS42631.1"/>
    </source>
</evidence>
<dbReference type="RefSeq" id="WP_138048236.1">
    <property type="nucleotide sequence ID" value="NZ_VBZC01000038.1"/>
</dbReference>
<sequence>MPGLRITRRDRTAIELQVLGEPARLRLTGLPATVWRSAEARTLSNWIDPDSMQLCWRSSPHTWTPAEREHHAQWEDDNDHYVRVTQRGAWLSSGLLRRAALLHTIANTFLVDGHRGAAFDVARLVLRSSHAREQGPGPHNIVAALVDPVCGLPLLLKRFRGDTDQNYGNDQQFVLEDPGKTAALELRATVERPPSRLPPELWQAILRRMPRAGFTSGLSPSVLAGFCSLGAP</sequence>
<protein>
    <submittedName>
        <fullName evidence="1">Uncharacterized protein</fullName>
    </submittedName>
</protein>
<dbReference type="AlphaFoldDB" id="A0A5R9FHG5"/>
<gene>
    <name evidence="1" type="ORF">FE633_29515</name>
</gene>